<evidence type="ECO:0000313" key="5">
    <source>
        <dbReference type="Proteomes" id="UP000270046"/>
    </source>
</evidence>
<dbReference type="AlphaFoldDB" id="A0A494VZX5"/>
<name>A0A494VZX5_9SPHI</name>
<proteinExistence type="predicted"/>
<evidence type="ECO:0000256" key="2">
    <source>
        <dbReference type="ARBA" id="ARBA00023172"/>
    </source>
</evidence>
<dbReference type="Proteomes" id="UP000270046">
    <property type="component" value="Chromosome"/>
</dbReference>
<dbReference type="Gene3D" id="1.10.150.130">
    <property type="match status" value="1"/>
</dbReference>
<keyword evidence="2" id="KW-0233">DNA recombination</keyword>
<evidence type="ECO:0000256" key="1">
    <source>
        <dbReference type="ARBA" id="ARBA00023125"/>
    </source>
</evidence>
<dbReference type="InterPro" id="IPR025269">
    <property type="entry name" value="SAM-like_dom"/>
</dbReference>
<dbReference type="Gene3D" id="1.10.443.10">
    <property type="entry name" value="Intergrase catalytic core"/>
    <property type="match status" value="1"/>
</dbReference>
<dbReference type="InterPro" id="IPR013762">
    <property type="entry name" value="Integrase-like_cat_sf"/>
</dbReference>
<evidence type="ECO:0000259" key="3">
    <source>
        <dbReference type="Pfam" id="PF13102"/>
    </source>
</evidence>
<evidence type="ECO:0000313" key="4">
    <source>
        <dbReference type="EMBL" id="AYL96522.1"/>
    </source>
</evidence>
<dbReference type="EMBL" id="CP032869">
    <property type="protein sequence ID" value="AYL96522.1"/>
    <property type="molecule type" value="Genomic_DNA"/>
</dbReference>
<dbReference type="Pfam" id="PF13102">
    <property type="entry name" value="Phage_int_SAM_5"/>
    <property type="match status" value="1"/>
</dbReference>
<dbReference type="OrthoDB" id="5326076at2"/>
<dbReference type="GO" id="GO:0015074">
    <property type="term" value="P:DNA integration"/>
    <property type="evidence" value="ECO:0007669"/>
    <property type="project" value="InterPro"/>
</dbReference>
<dbReference type="GO" id="GO:0006310">
    <property type="term" value="P:DNA recombination"/>
    <property type="evidence" value="ECO:0007669"/>
    <property type="project" value="UniProtKB-KW"/>
</dbReference>
<feature type="domain" description="Phage integrase SAM-like" evidence="3">
    <location>
        <begin position="104"/>
        <end position="203"/>
    </location>
</feature>
<dbReference type="InterPro" id="IPR011010">
    <property type="entry name" value="DNA_brk_join_enz"/>
</dbReference>
<dbReference type="GO" id="GO:0003677">
    <property type="term" value="F:DNA binding"/>
    <property type="evidence" value="ECO:0007669"/>
    <property type="project" value="UniProtKB-KW"/>
</dbReference>
<accession>A0A494VZX5</accession>
<keyword evidence="5" id="KW-1185">Reference proteome</keyword>
<gene>
    <name evidence="4" type="ORF">HYN43_014980</name>
</gene>
<keyword evidence="1" id="KW-0238">DNA-binding</keyword>
<organism evidence="4 5">
    <name type="scientific">Mucilaginibacter celer</name>
    <dbReference type="NCBI Taxonomy" id="2305508"/>
    <lineage>
        <taxon>Bacteria</taxon>
        <taxon>Pseudomonadati</taxon>
        <taxon>Bacteroidota</taxon>
        <taxon>Sphingobacteriia</taxon>
        <taxon>Sphingobacteriales</taxon>
        <taxon>Sphingobacteriaceae</taxon>
        <taxon>Mucilaginibacter</taxon>
    </lineage>
</organism>
<dbReference type="SUPFAM" id="SSF56349">
    <property type="entry name" value="DNA breaking-rejoining enzymes"/>
    <property type="match status" value="1"/>
</dbReference>
<sequence length="439" mass="51170">MATVRGVIIPLEQKSDGTWNVKISVNHKGKTRYIKTPHYIGVKQIKKDFTIKDQFILDLIAPTLIEYRRKISELGNRLTLYDVTRLKKHLEGESIQSADEVDIIKFGNNQIKILKKAKRKASAANMQTVVNSLKDYFETEVIPITEIRANMLVEYERYLRKERRIIRLDQFKRPLPRIVNGLSDTGLHNHMRDLRILFNNATDFYNDENLGITIIKHYPFKKYKILEVPENQKPKLTIEQVLAIKNLAVPENTRMEIAKDLFMLSFYLCGMNAVDLYQLSNSQRFLSRVNYNRSKTRTRRKDKAFISIGVPPEARELYIKYAGKLQYRYSTHNTLDRALSIGMRRIGAQTGIPNLEFYDARHAFGDWARNICRFSKDDVGLALNHKDLSKDVTDIYISKNWNIIDEVQEGTIKLLKTKRLRKVNKSELSIELAFNPIRC</sequence>
<dbReference type="RefSeq" id="WP_119410121.1">
    <property type="nucleotide sequence ID" value="NZ_CP032869.1"/>
</dbReference>
<protein>
    <submittedName>
        <fullName evidence="4">Recombinase</fullName>
    </submittedName>
</protein>
<dbReference type="KEGG" id="muh:HYN43_014980"/>
<reference evidence="4 5" key="1">
    <citation type="submission" date="2018-10" db="EMBL/GenBank/DDBJ databases">
        <title>Genome sequencing of Mucilaginibacter sp. HYN0043.</title>
        <authorList>
            <person name="Kim M."/>
            <person name="Yi H."/>
        </authorList>
    </citation>
    <scope>NUCLEOTIDE SEQUENCE [LARGE SCALE GENOMIC DNA]</scope>
    <source>
        <strain evidence="4 5">HYN0043</strain>
    </source>
</reference>
<dbReference type="InterPro" id="IPR010998">
    <property type="entry name" value="Integrase_recombinase_N"/>
</dbReference>